<evidence type="ECO:0000313" key="2">
    <source>
        <dbReference type="EMBL" id="SEI03621.1"/>
    </source>
</evidence>
<sequence length="265" mass="28189">MDQPDRIHLRDHVVAAEIGAFQSERGRQQRLRFNVEVALARPVSGVDDHVDRILSYDVLTGAVADGLADRRYDLLETLAERIAAQVLAQPLAAEVTVSIEKLDRVPGALGVTLTRRAGRVQATASVARPALLVMGRRLDLLPQGALIVIPVAPPMPPQSGTQGANARRIALLALDQAAWALAGELGITVADSRTELDWAAANGVAVVWAPARMVADTDLPADPAALALWLADRLDATAIDWALHKGESLPPAALGFRLPVRVLPG</sequence>
<dbReference type="SMART" id="SM00905">
    <property type="entry name" value="FolB"/>
    <property type="match status" value="1"/>
</dbReference>
<dbReference type="InterPro" id="IPR043133">
    <property type="entry name" value="GTP-CH-I_C/QueF"/>
</dbReference>
<evidence type="ECO:0000259" key="1">
    <source>
        <dbReference type="SMART" id="SM00905"/>
    </source>
</evidence>
<evidence type="ECO:0000313" key="3">
    <source>
        <dbReference type="Proteomes" id="UP000199125"/>
    </source>
</evidence>
<dbReference type="InterPro" id="IPR006157">
    <property type="entry name" value="FolB_dom"/>
</dbReference>
<keyword evidence="3" id="KW-1185">Reference proteome</keyword>
<dbReference type="SUPFAM" id="SSF55620">
    <property type="entry name" value="Tetrahydrobiopterin biosynthesis enzymes-like"/>
    <property type="match status" value="1"/>
</dbReference>
<dbReference type="GO" id="GO:0006760">
    <property type="term" value="P:folic acid-containing compound metabolic process"/>
    <property type="evidence" value="ECO:0007669"/>
    <property type="project" value="InterPro"/>
</dbReference>
<dbReference type="RefSeq" id="WP_090848285.1">
    <property type="nucleotide sequence ID" value="NZ_FNXG01000004.1"/>
</dbReference>
<dbReference type="GO" id="GO:0004150">
    <property type="term" value="F:dihydroneopterin aldolase activity"/>
    <property type="evidence" value="ECO:0007669"/>
    <property type="project" value="InterPro"/>
</dbReference>
<dbReference type="EMBL" id="FNXG01000004">
    <property type="protein sequence ID" value="SEI03621.1"/>
    <property type="molecule type" value="Genomic_DNA"/>
</dbReference>
<proteinExistence type="predicted"/>
<feature type="domain" description="Dihydroneopterin aldolase/epimerase" evidence="1">
    <location>
        <begin position="7"/>
        <end position="115"/>
    </location>
</feature>
<gene>
    <name evidence="2" type="ORF">SAMN04488075_2353</name>
</gene>
<dbReference type="Gene3D" id="3.30.1130.10">
    <property type="match status" value="1"/>
</dbReference>
<dbReference type="Pfam" id="PF02152">
    <property type="entry name" value="FolB"/>
    <property type="match status" value="1"/>
</dbReference>
<reference evidence="3" key="1">
    <citation type="submission" date="2016-10" db="EMBL/GenBank/DDBJ databases">
        <authorList>
            <person name="Varghese N."/>
            <person name="Submissions S."/>
        </authorList>
    </citation>
    <scope>NUCLEOTIDE SEQUENCE [LARGE SCALE GENOMIC DNA]</scope>
    <source>
        <strain evidence="3">DSM 11593</strain>
    </source>
</reference>
<dbReference type="Proteomes" id="UP000199125">
    <property type="component" value="Unassembled WGS sequence"/>
</dbReference>
<dbReference type="OrthoDB" id="7678026at2"/>
<organism evidence="2 3">
    <name type="scientific">Paracoccus alkenifer</name>
    <dbReference type="NCBI Taxonomy" id="65735"/>
    <lineage>
        <taxon>Bacteria</taxon>
        <taxon>Pseudomonadati</taxon>
        <taxon>Pseudomonadota</taxon>
        <taxon>Alphaproteobacteria</taxon>
        <taxon>Rhodobacterales</taxon>
        <taxon>Paracoccaceae</taxon>
        <taxon>Paracoccus</taxon>
    </lineage>
</organism>
<dbReference type="STRING" id="65735.SAMN04488075_2353"/>
<protein>
    <submittedName>
        <fullName evidence="2">Dihydroneopterin aldolase</fullName>
    </submittedName>
</protein>
<name>A0A1H6MV66_9RHOB</name>
<dbReference type="AlphaFoldDB" id="A0A1H6MV66"/>
<accession>A0A1H6MV66</accession>